<proteinExistence type="predicted"/>
<reference evidence="1 2" key="1">
    <citation type="submission" date="2019-02" db="EMBL/GenBank/DDBJ databases">
        <title>Opniocepnalus argus genome.</title>
        <authorList>
            <person name="Zhou C."/>
            <person name="Xiao S."/>
        </authorList>
    </citation>
    <scope>NUCLEOTIDE SEQUENCE [LARGE SCALE GENOMIC DNA]</scope>
    <source>
        <strain evidence="1">OARG1902GOOAL</strain>
        <tissue evidence="1">Muscle</tissue>
    </source>
</reference>
<name>A0A6G1QMT5_CHAAH</name>
<reference evidence="2" key="2">
    <citation type="submission" date="2019-02" db="EMBL/GenBank/DDBJ databases">
        <title>Opniocepnalus argus Var Kimnra genome.</title>
        <authorList>
            <person name="Zhou C."/>
            <person name="Xiao S."/>
        </authorList>
    </citation>
    <scope>NUCLEOTIDE SEQUENCE [LARGE SCALE GENOMIC DNA]</scope>
</reference>
<keyword evidence="2" id="KW-1185">Reference proteome</keyword>
<protein>
    <submittedName>
        <fullName evidence="1">Uncharacterized protein</fullName>
    </submittedName>
</protein>
<accession>A0A6G1QMT5</accession>
<organism evidence="1 2">
    <name type="scientific">Channa argus</name>
    <name type="common">Northern snakehead</name>
    <name type="synonym">Ophicephalus argus</name>
    <dbReference type="NCBI Taxonomy" id="215402"/>
    <lineage>
        <taxon>Eukaryota</taxon>
        <taxon>Metazoa</taxon>
        <taxon>Chordata</taxon>
        <taxon>Craniata</taxon>
        <taxon>Vertebrata</taxon>
        <taxon>Euteleostomi</taxon>
        <taxon>Actinopterygii</taxon>
        <taxon>Neopterygii</taxon>
        <taxon>Teleostei</taxon>
        <taxon>Neoteleostei</taxon>
        <taxon>Acanthomorphata</taxon>
        <taxon>Anabantaria</taxon>
        <taxon>Anabantiformes</taxon>
        <taxon>Channoidei</taxon>
        <taxon>Channidae</taxon>
        <taxon>Channa</taxon>
    </lineage>
</organism>
<evidence type="ECO:0000313" key="1">
    <source>
        <dbReference type="EMBL" id="KAF3703548.1"/>
    </source>
</evidence>
<dbReference type="EMBL" id="CM015730">
    <property type="protein sequence ID" value="KAF3703548.1"/>
    <property type="molecule type" value="Genomic_DNA"/>
</dbReference>
<sequence length="52" mass="5790">MCSIPLFLSRETTPNHSEPSLFSLIQIQSGLMDLKVMANRYGSGTYLCDEGH</sequence>
<evidence type="ECO:0000313" key="2">
    <source>
        <dbReference type="Proteomes" id="UP000503349"/>
    </source>
</evidence>
<dbReference type="Proteomes" id="UP000503349">
    <property type="component" value="Chromosome 19"/>
</dbReference>
<dbReference type="AlphaFoldDB" id="A0A6G1QMT5"/>
<gene>
    <name evidence="1" type="ORF">EXN66_Car019236</name>
</gene>